<evidence type="ECO:0000259" key="2">
    <source>
        <dbReference type="Pfam" id="PF12776"/>
    </source>
</evidence>
<dbReference type="Proteomes" id="UP001164776">
    <property type="component" value="Unassembled WGS sequence"/>
</dbReference>
<name>A0A9W7XBX2_9POAL</name>
<feature type="domain" description="Myb/SANT-like" evidence="2">
    <location>
        <begin position="5"/>
        <end position="98"/>
    </location>
</feature>
<evidence type="ECO:0000313" key="4">
    <source>
        <dbReference type="Proteomes" id="UP001164776"/>
    </source>
</evidence>
<dbReference type="PANTHER" id="PTHR31704">
    <property type="entry name" value="MYB/SANT-LIKE DNA-BINDING DOMAIN PROTEIN-RELATED"/>
    <property type="match status" value="1"/>
</dbReference>
<proteinExistence type="predicted"/>
<feature type="non-terminal residue" evidence="3">
    <location>
        <position position="1"/>
    </location>
</feature>
<dbReference type="OrthoDB" id="1730132at2759"/>
<dbReference type="Pfam" id="PF12776">
    <property type="entry name" value="Myb_DNA-bind_3"/>
    <property type="match status" value="1"/>
</dbReference>
<dbReference type="EMBL" id="MU629531">
    <property type="protein sequence ID" value="KAJ1256295.1"/>
    <property type="molecule type" value="Genomic_DNA"/>
</dbReference>
<accession>A0A9W7XBX2</accession>
<feature type="compositionally biased region" description="Polar residues" evidence="1">
    <location>
        <begin position="182"/>
        <end position="194"/>
    </location>
</feature>
<feature type="region of interest" description="Disordered" evidence="1">
    <location>
        <begin position="135"/>
        <end position="194"/>
    </location>
</feature>
<organism evidence="3 4">
    <name type="scientific">Paspalum vaginatum</name>
    <name type="common">seashore paspalum</name>
    <dbReference type="NCBI Taxonomy" id="158149"/>
    <lineage>
        <taxon>Eukaryota</taxon>
        <taxon>Viridiplantae</taxon>
        <taxon>Streptophyta</taxon>
        <taxon>Embryophyta</taxon>
        <taxon>Tracheophyta</taxon>
        <taxon>Spermatophyta</taxon>
        <taxon>Magnoliopsida</taxon>
        <taxon>Liliopsida</taxon>
        <taxon>Poales</taxon>
        <taxon>Poaceae</taxon>
        <taxon>PACMAD clade</taxon>
        <taxon>Panicoideae</taxon>
        <taxon>Andropogonodae</taxon>
        <taxon>Paspaleae</taxon>
        <taxon>Paspalinae</taxon>
        <taxon>Paspalum</taxon>
    </lineage>
</organism>
<gene>
    <name evidence="3" type="ORF">BS78_K050800</name>
</gene>
<dbReference type="PANTHER" id="PTHR31704:SF37">
    <property type="entry name" value="HEAT SHOCK PROTEIN"/>
    <property type="match status" value="1"/>
</dbReference>
<comment type="caution">
    <text evidence="3">The sequence shown here is derived from an EMBL/GenBank/DDBJ whole genome shotgun (WGS) entry which is preliminary data.</text>
</comment>
<protein>
    <recommendedName>
        <fullName evidence="2">Myb/SANT-like domain-containing protein</fullName>
    </recommendedName>
</protein>
<sequence length="257" mass="29306">MARVNWKPELIDFFVNALVDECRAGNRPQKTLNNIGKDNVVQRMTDHTGRRWKWSTCKNKWDELRKKWSCWRRLIKLSGVTFHPETKLIDMPPEWWAAQIAANPLAKGFQHSRLEYEDQLNFIFAKIEPVNIGSDELGGHEGGRAGPPTHYLNSDDSDDSEEHLPVQLPSPLPSQPRRTSSMSASGKRQSSDPMASTVEFWGGFKHFHQEVSASKKQKLAAGSSNQIEEDHEYDAFMMELLDAGIDPESNEYFMASM</sequence>
<keyword evidence="4" id="KW-1185">Reference proteome</keyword>
<evidence type="ECO:0000256" key="1">
    <source>
        <dbReference type="SAM" id="MobiDB-lite"/>
    </source>
</evidence>
<reference evidence="3 4" key="1">
    <citation type="submission" date="2022-10" db="EMBL/GenBank/DDBJ databases">
        <title>WGS assembly of Paspalum vaginatum 540-79.</title>
        <authorList>
            <person name="Sun G."/>
            <person name="Wase N."/>
            <person name="Shu S."/>
            <person name="Jenkins J."/>
            <person name="Zhou B."/>
            <person name="Torres-Rodriguez J."/>
            <person name="Chen C."/>
            <person name="Sandor L."/>
            <person name="Plott C."/>
            <person name="Yoshinga Y."/>
            <person name="Daum C."/>
            <person name="Qi P."/>
            <person name="Barry K."/>
            <person name="Lipzen A."/>
            <person name="Berry L."/>
            <person name="Pedersen C."/>
            <person name="Gottilla T."/>
            <person name="Foltz A."/>
            <person name="Yu H."/>
            <person name="O'Malley R."/>
            <person name="Zhang C."/>
            <person name="Devos K."/>
            <person name="Sigmon B."/>
            <person name="Yu B."/>
            <person name="Obata T."/>
            <person name="Schmutz J."/>
            <person name="Schnable J."/>
        </authorList>
    </citation>
    <scope>NUCLEOTIDE SEQUENCE [LARGE SCALE GENOMIC DNA]</scope>
    <source>
        <strain evidence="4">cv. 540-79</strain>
    </source>
</reference>
<dbReference type="InterPro" id="IPR024752">
    <property type="entry name" value="Myb/SANT-like_dom"/>
</dbReference>
<dbReference type="AlphaFoldDB" id="A0A9W7XBX2"/>
<evidence type="ECO:0000313" key="3">
    <source>
        <dbReference type="EMBL" id="KAJ1256295.1"/>
    </source>
</evidence>